<name>A0A7V4GAC0_9BACT</name>
<feature type="region of interest" description="Disordered" evidence="1">
    <location>
        <begin position="101"/>
        <end position="124"/>
    </location>
</feature>
<evidence type="ECO:0000256" key="1">
    <source>
        <dbReference type="SAM" id="MobiDB-lite"/>
    </source>
</evidence>
<dbReference type="InterPro" id="IPR007922">
    <property type="entry name" value="DciA-like"/>
</dbReference>
<dbReference type="AlphaFoldDB" id="A0A7V4GAC0"/>
<protein>
    <submittedName>
        <fullName evidence="2">DUF721 domain-containing protein</fullName>
    </submittedName>
</protein>
<sequence>MARREKLERPVAVKDILQEFLRPGDWQVLEVRRRVRAAWEAAVPPSLGAEARLVDLKRQELWVEVSHGAVVQELQFLKPKILGALQQALGAGVVRQVHFRVGGATPGGRQPPPAPVGNDDLEQQ</sequence>
<evidence type="ECO:0000313" key="2">
    <source>
        <dbReference type="EMBL" id="HGS06327.1"/>
    </source>
</evidence>
<dbReference type="EMBL" id="DSXI01000685">
    <property type="protein sequence ID" value="HGS06327.1"/>
    <property type="molecule type" value="Genomic_DNA"/>
</dbReference>
<proteinExistence type="predicted"/>
<dbReference type="PANTHER" id="PTHR36456">
    <property type="entry name" value="UPF0232 PROTEIN SCO3875"/>
    <property type="match status" value="1"/>
</dbReference>
<accession>A0A7V4GAC0</accession>
<organism evidence="2">
    <name type="scientific">Desulfobacca acetoxidans</name>
    <dbReference type="NCBI Taxonomy" id="60893"/>
    <lineage>
        <taxon>Bacteria</taxon>
        <taxon>Pseudomonadati</taxon>
        <taxon>Thermodesulfobacteriota</taxon>
        <taxon>Desulfobaccia</taxon>
        <taxon>Desulfobaccales</taxon>
        <taxon>Desulfobaccaceae</taxon>
        <taxon>Desulfobacca</taxon>
    </lineage>
</organism>
<gene>
    <name evidence="2" type="ORF">ENT08_11445</name>
</gene>
<dbReference type="PANTHER" id="PTHR36456:SF1">
    <property type="entry name" value="UPF0232 PROTEIN SCO3875"/>
    <property type="match status" value="1"/>
</dbReference>
<comment type="caution">
    <text evidence="2">The sequence shown here is derived from an EMBL/GenBank/DDBJ whole genome shotgun (WGS) entry which is preliminary data.</text>
</comment>
<dbReference type="Pfam" id="PF05258">
    <property type="entry name" value="DciA"/>
    <property type="match status" value="1"/>
</dbReference>
<reference evidence="2" key="1">
    <citation type="journal article" date="2020" name="mSystems">
        <title>Genome- and Community-Level Interaction Insights into Carbon Utilization and Element Cycling Functions of Hydrothermarchaeota in Hydrothermal Sediment.</title>
        <authorList>
            <person name="Zhou Z."/>
            <person name="Liu Y."/>
            <person name="Xu W."/>
            <person name="Pan J."/>
            <person name="Luo Z.H."/>
            <person name="Li M."/>
        </authorList>
    </citation>
    <scope>NUCLEOTIDE SEQUENCE [LARGE SCALE GENOMIC DNA]</scope>
    <source>
        <strain evidence="2">SpSt-548</strain>
    </source>
</reference>